<dbReference type="EMBL" id="MTYJ01000048">
    <property type="protein sequence ID" value="OQV18516.1"/>
    <property type="molecule type" value="Genomic_DNA"/>
</dbReference>
<organism evidence="3 4">
    <name type="scientific">Hypsibius exemplaris</name>
    <name type="common">Freshwater tardigrade</name>
    <dbReference type="NCBI Taxonomy" id="2072580"/>
    <lineage>
        <taxon>Eukaryota</taxon>
        <taxon>Metazoa</taxon>
        <taxon>Ecdysozoa</taxon>
        <taxon>Tardigrada</taxon>
        <taxon>Eutardigrada</taxon>
        <taxon>Parachela</taxon>
        <taxon>Hypsibioidea</taxon>
        <taxon>Hypsibiidae</taxon>
        <taxon>Hypsibius</taxon>
    </lineage>
</organism>
<feature type="coiled-coil region" evidence="1">
    <location>
        <begin position="39"/>
        <end position="94"/>
    </location>
</feature>
<sequence length="209" mass="24005">MSRQNGSHRIGGCGKQDRGTSQQCVPAGIQAILLMAQGFNGLLGRLDRMEKALKDQQKEIADLKKEVTDLKKEAVDLKKEVADLKKEYQVLKRKTYGLVTGLGKKLERIRHLKKKLMFKGVSPYPIQLKKVKNEHKLKIANKIRYSIRDSILLIALGVNGLLGRLDRMEKALKDQQKDYRPEEEECRPEERDCRPEERVCRLEAKDPQT</sequence>
<dbReference type="OrthoDB" id="10255522at2759"/>
<reference evidence="4" key="1">
    <citation type="submission" date="2017-01" db="EMBL/GenBank/DDBJ databases">
        <title>Comparative genomics of anhydrobiosis in the tardigrade Hypsibius dujardini.</title>
        <authorList>
            <person name="Yoshida Y."/>
            <person name="Koutsovoulos G."/>
            <person name="Laetsch D."/>
            <person name="Stevens L."/>
            <person name="Kumar S."/>
            <person name="Horikawa D."/>
            <person name="Ishino K."/>
            <person name="Komine S."/>
            <person name="Tomita M."/>
            <person name="Blaxter M."/>
            <person name="Arakawa K."/>
        </authorList>
    </citation>
    <scope>NUCLEOTIDE SEQUENCE [LARGE SCALE GENOMIC DNA]</scope>
    <source>
        <strain evidence="4">Z151</strain>
    </source>
</reference>
<keyword evidence="1" id="KW-0175">Coiled coil</keyword>
<evidence type="ECO:0000313" key="3">
    <source>
        <dbReference type="EMBL" id="OQV18516.1"/>
    </source>
</evidence>
<dbReference type="Gene3D" id="1.10.287.1490">
    <property type="match status" value="1"/>
</dbReference>
<gene>
    <name evidence="3" type="ORF">BV898_07344</name>
</gene>
<accession>A0A1W0WTI7</accession>
<dbReference type="Proteomes" id="UP000192578">
    <property type="component" value="Unassembled WGS sequence"/>
</dbReference>
<keyword evidence="4" id="KW-1185">Reference proteome</keyword>
<dbReference type="AlphaFoldDB" id="A0A1W0WTI7"/>
<protein>
    <submittedName>
        <fullName evidence="3">Uncharacterized protein</fullName>
    </submittedName>
</protein>
<evidence type="ECO:0000256" key="2">
    <source>
        <dbReference type="SAM" id="MobiDB-lite"/>
    </source>
</evidence>
<evidence type="ECO:0000313" key="4">
    <source>
        <dbReference type="Proteomes" id="UP000192578"/>
    </source>
</evidence>
<evidence type="ECO:0000256" key="1">
    <source>
        <dbReference type="SAM" id="Coils"/>
    </source>
</evidence>
<proteinExistence type="predicted"/>
<name>A0A1W0WTI7_HYPEX</name>
<comment type="caution">
    <text evidence="3">The sequence shown here is derived from an EMBL/GenBank/DDBJ whole genome shotgun (WGS) entry which is preliminary data.</text>
</comment>
<feature type="coiled-coil region" evidence="1">
    <location>
        <begin position="158"/>
        <end position="185"/>
    </location>
</feature>
<feature type="region of interest" description="Disordered" evidence="2">
    <location>
        <begin position="1"/>
        <end position="20"/>
    </location>
</feature>